<sequence>MAGETEAELNKLLEEEEVEELEDLPLEEDDDDAEEHEMVVEAPQQPAPPAGSKKRKAEDVLVAPEPEEEGSPIAAVAEGDLTTDAKAADQDDDHEHDAPSEVVEDLVEEEGDADPAPGAATAAIPWRRDQPPSSSAAPGEGSLIRDGDLVVVYERHDRMKAHRVSRGGRVQNRYGIFEFDDWIDTVHYGGVVRAKQFPKKDAEGGGGGSKKTGGGKQGFVYVLRPSCELWSLVLPHRTQILYIADIATVVAQLRLSPGMRVLESGTGSGSLTHALYRAVAPSGEVFTFEYHELRSIKAREEFQEHGIDLKAKGERVEGEGGVWVEQRDIEQLGFPTDGELYDEGSADAVFLDLPGPWKCIPSVTRCLKVGGMVCSFSPCIEQVQKTLQVMNDEGVYYRMRTMEILLRPYEVRTERVNMLSEPGLALPQDAKAGGRPDAMRFEGQPSEPRMMAVPSVDVRGHTGYLTFAQKVKFSEKAAEQK</sequence>
<evidence type="ECO:0000256" key="5">
    <source>
        <dbReference type="ARBA" id="ARBA00022691"/>
    </source>
</evidence>
<dbReference type="EC" id="2.1.1.220" evidence="2"/>
<evidence type="ECO:0000256" key="8">
    <source>
        <dbReference type="SAM" id="MobiDB-lite"/>
    </source>
</evidence>
<dbReference type="PROSITE" id="PS51620">
    <property type="entry name" value="SAM_TRM61"/>
    <property type="match status" value="1"/>
</dbReference>
<evidence type="ECO:0000259" key="9">
    <source>
        <dbReference type="Pfam" id="PF08704"/>
    </source>
</evidence>
<dbReference type="SUPFAM" id="SSF53335">
    <property type="entry name" value="S-adenosyl-L-methionine-dependent methyltransferases"/>
    <property type="match status" value="1"/>
</dbReference>
<evidence type="ECO:0000256" key="3">
    <source>
        <dbReference type="ARBA" id="ARBA00022603"/>
    </source>
</evidence>
<reference evidence="10 11" key="1">
    <citation type="submission" date="2024-03" db="EMBL/GenBank/DDBJ databases">
        <title>Complete genome sequence of the green alga Chloropicon roscoffensis RCC1871.</title>
        <authorList>
            <person name="Lemieux C."/>
            <person name="Pombert J.-F."/>
            <person name="Otis C."/>
            <person name="Turmel M."/>
        </authorList>
    </citation>
    <scope>NUCLEOTIDE SEQUENCE [LARGE SCALE GENOMIC DNA]</scope>
    <source>
        <strain evidence="10 11">RCC1871</strain>
    </source>
</reference>
<dbReference type="InterPro" id="IPR049470">
    <property type="entry name" value="TRM61_C"/>
</dbReference>
<evidence type="ECO:0000256" key="7">
    <source>
        <dbReference type="ARBA" id="ARBA00023242"/>
    </source>
</evidence>
<evidence type="ECO:0000256" key="4">
    <source>
        <dbReference type="ARBA" id="ARBA00022679"/>
    </source>
</evidence>
<evidence type="ECO:0000256" key="6">
    <source>
        <dbReference type="ARBA" id="ARBA00022694"/>
    </source>
</evidence>
<keyword evidence="5" id="KW-0949">S-adenosyl-L-methionine</keyword>
<feature type="compositionally biased region" description="Acidic residues" evidence="8">
    <location>
        <begin position="102"/>
        <end position="113"/>
    </location>
</feature>
<accession>A0AAX4PHI0</accession>
<keyword evidence="7" id="KW-0539">Nucleus</keyword>
<dbReference type="GO" id="GO:0005634">
    <property type="term" value="C:nucleus"/>
    <property type="evidence" value="ECO:0007669"/>
    <property type="project" value="UniProtKB-SubCell"/>
</dbReference>
<keyword evidence="11" id="KW-1185">Reference proteome</keyword>
<keyword evidence="6" id="KW-0819">tRNA processing</keyword>
<protein>
    <recommendedName>
        <fullName evidence="2">tRNA (adenine(58)-N(1))-methyltransferase</fullName>
        <ecNumber evidence="2">2.1.1.220</ecNumber>
    </recommendedName>
</protein>
<dbReference type="EMBL" id="CP151513">
    <property type="protein sequence ID" value="WZN65759.1"/>
    <property type="molecule type" value="Genomic_DNA"/>
</dbReference>
<gene>
    <name evidence="10" type="ORF">HKI87_13g73210</name>
</gene>
<evidence type="ECO:0000313" key="11">
    <source>
        <dbReference type="Proteomes" id="UP001472866"/>
    </source>
</evidence>
<feature type="compositionally biased region" description="Acidic residues" evidence="8">
    <location>
        <begin position="14"/>
        <end position="35"/>
    </location>
</feature>
<proteinExistence type="predicted"/>
<dbReference type="GO" id="GO:0031515">
    <property type="term" value="C:tRNA (m1A) methyltransferase complex"/>
    <property type="evidence" value="ECO:0007669"/>
    <property type="project" value="InterPro"/>
</dbReference>
<dbReference type="Pfam" id="PF08704">
    <property type="entry name" value="GCD14"/>
    <property type="match status" value="1"/>
</dbReference>
<dbReference type="Gene3D" id="3.40.50.150">
    <property type="entry name" value="Vaccinia Virus protein VP39"/>
    <property type="match status" value="1"/>
</dbReference>
<comment type="subcellular location">
    <subcellularLocation>
        <location evidence="1">Nucleus</location>
    </subcellularLocation>
</comment>
<dbReference type="GO" id="GO:0030488">
    <property type="term" value="P:tRNA methylation"/>
    <property type="evidence" value="ECO:0007669"/>
    <property type="project" value="InterPro"/>
</dbReference>
<feature type="region of interest" description="Disordered" evidence="8">
    <location>
        <begin position="1"/>
        <end position="142"/>
    </location>
</feature>
<feature type="compositionally biased region" description="Basic and acidic residues" evidence="8">
    <location>
        <begin position="86"/>
        <end position="99"/>
    </location>
</feature>
<feature type="domain" description="tRNA (adenine(58)-N(1))-methyltransferase catalytic subunit TRM61 C-terminal" evidence="9">
    <location>
        <begin position="218"/>
        <end position="469"/>
    </location>
</feature>
<name>A0AAX4PHI0_9CHLO</name>
<dbReference type="Proteomes" id="UP001472866">
    <property type="component" value="Chromosome 13"/>
</dbReference>
<dbReference type="GO" id="GO:0160107">
    <property type="term" value="F:tRNA (adenine(58)-N1)-methyltransferase activity"/>
    <property type="evidence" value="ECO:0007669"/>
    <property type="project" value="UniProtKB-EC"/>
</dbReference>
<dbReference type="PANTHER" id="PTHR12133">
    <property type="entry name" value="TRNA (ADENINE(58)-N(1))-METHYLTRANSFERASE"/>
    <property type="match status" value="1"/>
</dbReference>
<feature type="compositionally biased region" description="Low complexity" evidence="8">
    <location>
        <begin position="114"/>
        <end position="123"/>
    </location>
</feature>
<dbReference type="InterPro" id="IPR014816">
    <property type="entry name" value="tRNA_MeTrfase_Gcd14"/>
</dbReference>
<keyword evidence="4" id="KW-0808">Transferase</keyword>
<dbReference type="Gene3D" id="3.10.330.20">
    <property type="match status" value="1"/>
</dbReference>
<dbReference type="PANTHER" id="PTHR12133:SF2">
    <property type="entry name" value="TRNA (ADENINE(58)-N(1))-METHYLTRANSFERASE CATALYTIC SUBUNIT TRMT61A"/>
    <property type="match status" value="1"/>
</dbReference>
<keyword evidence="3" id="KW-0489">Methyltransferase</keyword>
<organism evidence="10 11">
    <name type="scientific">Chloropicon roscoffensis</name>
    <dbReference type="NCBI Taxonomy" id="1461544"/>
    <lineage>
        <taxon>Eukaryota</taxon>
        <taxon>Viridiplantae</taxon>
        <taxon>Chlorophyta</taxon>
        <taxon>Chloropicophyceae</taxon>
        <taxon>Chloropicales</taxon>
        <taxon>Chloropicaceae</taxon>
        <taxon>Chloropicon</taxon>
    </lineage>
</organism>
<dbReference type="AlphaFoldDB" id="A0AAX4PHI0"/>
<evidence type="ECO:0000313" key="10">
    <source>
        <dbReference type="EMBL" id="WZN65759.1"/>
    </source>
</evidence>
<dbReference type="InterPro" id="IPR029063">
    <property type="entry name" value="SAM-dependent_MTases_sf"/>
</dbReference>
<evidence type="ECO:0000256" key="2">
    <source>
        <dbReference type="ARBA" id="ARBA00012796"/>
    </source>
</evidence>
<evidence type="ECO:0000256" key="1">
    <source>
        <dbReference type="ARBA" id="ARBA00004123"/>
    </source>
</evidence>